<evidence type="ECO:0000313" key="1">
    <source>
        <dbReference type="EMBL" id="CAG8950607.1"/>
    </source>
</evidence>
<accession>A0A9N9KS68</accession>
<dbReference type="Proteomes" id="UP000696280">
    <property type="component" value="Unassembled WGS sequence"/>
</dbReference>
<evidence type="ECO:0008006" key="3">
    <source>
        <dbReference type="Google" id="ProtNLM"/>
    </source>
</evidence>
<keyword evidence="2" id="KW-1185">Reference proteome</keyword>
<evidence type="ECO:0000313" key="2">
    <source>
        <dbReference type="Proteomes" id="UP000696280"/>
    </source>
</evidence>
<sequence length="262" mass="30239">MNANRQDLRPEDEAPEGFSLMTYSEYMRGPKVNIDVGTGNDQKRYCFPKNILCHFSPYLNRYFNGYGQSQTLALPEDSHIFFRTLFEYMLSGKVNKDLLIPRILSRPYSGHGKVLFDRSSYVDTCRNFLIYTGKFELGNIGSDLLCLPWSKIWGMPPCILLGRDRDKHQELSKLVIDFDFHSMNIRGRDIETIYEITPEGHPLRRLAVAAASFLVYNDDWSIKKDAPFATQEGEVKGFASDMLRLVRHRNRFVGLMEDEGRG</sequence>
<proteinExistence type="predicted"/>
<dbReference type="EMBL" id="CAJVRL010000038">
    <property type="protein sequence ID" value="CAG8950607.1"/>
    <property type="molecule type" value="Genomic_DNA"/>
</dbReference>
<comment type="caution">
    <text evidence="1">The sequence shown here is derived from an EMBL/GenBank/DDBJ whole genome shotgun (WGS) entry which is preliminary data.</text>
</comment>
<organism evidence="1 2">
    <name type="scientific">Hymenoscyphus fraxineus</name>
    <dbReference type="NCBI Taxonomy" id="746836"/>
    <lineage>
        <taxon>Eukaryota</taxon>
        <taxon>Fungi</taxon>
        <taxon>Dikarya</taxon>
        <taxon>Ascomycota</taxon>
        <taxon>Pezizomycotina</taxon>
        <taxon>Leotiomycetes</taxon>
        <taxon>Helotiales</taxon>
        <taxon>Helotiaceae</taxon>
        <taxon>Hymenoscyphus</taxon>
    </lineage>
</organism>
<dbReference type="AlphaFoldDB" id="A0A9N9KS68"/>
<gene>
    <name evidence="1" type="ORF">HYFRA_00002816</name>
</gene>
<reference evidence="1" key="1">
    <citation type="submission" date="2021-07" db="EMBL/GenBank/DDBJ databases">
        <authorList>
            <person name="Durling M."/>
        </authorList>
    </citation>
    <scope>NUCLEOTIDE SEQUENCE</scope>
</reference>
<name>A0A9N9KS68_9HELO</name>
<dbReference type="OrthoDB" id="10273595at2759"/>
<protein>
    <recommendedName>
        <fullName evidence="3">BTB domain-containing protein</fullName>
    </recommendedName>
</protein>